<keyword evidence="3" id="KW-1185">Reference proteome</keyword>
<evidence type="ECO:0000313" key="3">
    <source>
        <dbReference type="Proteomes" id="UP000659654"/>
    </source>
</evidence>
<name>A0A7I8X4P8_BURXY</name>
<organism evidence="2 3">
    <name type="scientific">Bursaphelenchus xylophilus</name>
    <name type="common">Pinewood nematode worm</name>
    <name type="synonym">Aphelenchoides xylophilus</name>
    <dbReference type="NCBI Taxonomy" id="6326"/>
    <lineage>
        <taxon>Eukaryota</taxon>
        <taxon>Metazoa</taxon>
        <taxon>Ecdysozoa</taxon>
        <taxon>Nematoda</taxon>
        <taxon>Chromadorea</taxon>
        <taxon>Rhabditida</taxon>
        <taxon>Tylenchina</taxon>
        <taxon>Tylenchomorpha</taxon>
        <taxon>Aphelenchoidea</taxon>
        <taxon>Aphelenchoididae</taxon>
        <taxon>Bursaphelenchus</taxon>
    </lineage>
</organism>
<accession>A0A7I8X4P8</accession>
<feature type="compositionally biased region" description="Low complexity" evidence="1">
    <location>
        <begin position="166"/>
        <end position="176"/>
    </location>
</feature>
<dbReference type="Proteomes" id="UP000659654">
    <property type="component" value="Unassembled WGS sequence"/>
</dbReference>
<feature type="compositionally biased region" description="Polar residues" evidence="1">
    <location>
        <begin position="1"/>
        <end position="11"/>
    </location>
</feature>
<feature type="compositionally biased region" description="Low complexity" evidence="1">
    <location>
        <begin position="289"/>
        <end position="307"/>
    </location>
</feature>
<dbReference type="EMBL" id="CAJFDI010000005">
    <property type="protein sequence ID" value="CAD5231014.1"/>
    <property type="molecule type" value="Genomic_DNA"/>
</dbReference>
<evidence type="ECO:0000256" key="1">
    <source>
        <dbReference type="SAM" id="MobiDB-lite"/>
    </source>
</evidence>
<dbReference type="AlphaFoldDB" id="A0A7I8X4P8"/>
<sequence length="520" mass="57166">MTERPSTTAESTVDREPLPSICVTQEPISQVSKSVNMQPLRLSVSDAWKSHVSSIPPLPSYGEDSIRVEERFTATTKANSPFFCNETMSQTIPGFSGMASKDDSRISANSALPQLSEKPTQSHFLIHTTLARPAKLANVDVLPFPSTTSTAQKSHSKVTFADPIAQPTSSQSSQKSEPPPASSDQPTGTTENEAFDEMESLIKKLMEAQERGNLSAPLQDVLQGIIDGLTEHSAAEVSRDQPPLMIAEDTSSRGGNGESSGRKKPRLQSQKPPVLLPKSPERTCPNQVAPSNTPATATTSCSNPANTPNSLLQNPLVMAYMQNMTNVSIVHHYPVPVTNATLMDKDQHISQSSFNNLTSFDAQREIQQRLQCLPQLGPNLIAEPQVSQHLALPLQTGLRMPQKRPWLEDSCIPEEVSEESWLRTLESTIINLSADPNANQELLYEVKVSYLQGLKLREERMERKRQLDAARLRALHELQFMQFQQQQADGYKKAKKNAAKKGGITGSTVYGSLNNCVFLQ</sequence>
<comment type="caution">
    <text evidence="2">The sequence shown here is derived from an EMBL/GenBank/DDBJ whole genome shotgun (WGS) entry which is preliminary data.</text>
</comment>
<feature type="region of interest" description="Disordered" evidence="1">
    <location>
        <begin position="164"/>
        <end position="192"/>
    </location>
</feature>
<gene>
    <name evidence="2" type="ORF">BXYJ_LOCUS11269</name>
</gene>
<evidence type="ECO:0000313" key="2">
    <source>
        <dbReference type="EMBL" id="CAD5231014.1"/>
    </source>
</evidence>
<feature type="region of interest" description="Disordered" evidence="1">
    <location>
        <begin position="1"/>
        <end position="20"/>
    </location>
</feature>
<dbReference type="EMBL" id="CAJFCV020000005">
    <property type="protein sequence ID" value="CAG9122091.1"/>
    <property type="molecule type" value="Genomic_DNA"/>
</dbReference>
<dbReference type="Proteomes" id="UP000582659">
    <property type="component" value="Unassembled WGS sequence"/>
</dbReference>
<reference evidence="2" key="1">
    <citation type="submission" date="2020-09" db="EMBL/GenBank/DDBJ databases">
        <authorList>
            <person name="Kikuchi T."/>
        </authorList>
    </citation>
    <scope>NUCLEOTIDE SEQUENCE</scope>
    <source>
        <strain evidence="2">Ka4C1</strain>
    </source>
</reference>
<proteinExistence type="predicted"/>
<protein>
    <submittedName>
        <fullName evidence="2">(pine wood nematode) hypothetical protein</fullName>
    </submittedName>
</protein>
<feature type="region of interest" description="Disordered" evidence="1">
    <location>
        <begin position="234"/>
        <end position="307"/>
    </location>
</feature>